<evidence type="ECO:0000313" key="5">
    <source>
        <dbReference type="Proteomes" id="UP001152797"/>
    </source>
</evidence>
<evidence type="ECO:0000256" key="1">
    <source>
        <dbReference type="SAM" id="MobiDB-lite"/>
    </source>
</evidence>
<reference evidence="4 5" key="2">
    <citation type="submission" date="2024-05" db="EMBL/GenBank/DDBJ databases">
        <authorList>
            <person name="Chen Y."/>
            <person name="Shah S."/>
            <person name="Dougan E. K."/>
            <person name="Thang M."/>
            <person name="Chan C."/>
        </authorList>
    </citation>
    <scope>NUCLEOTIDE SEQUENCE [LARGE SCALE GENOMIC DNA]</scope>
</reference>
<gene>
    <name evidence="3" type="ORF">C1SCF055_LOCUS22633</name>
</gene>
<evidence type="ECO:0000256" key="2">
    <source>
        <dbReference type="SAM" id="Phobius"/>
    </source>
</evidence>
<reference evidence="3" key="1">
    <citation type="submission" date="2022-10" db="EMBL/GenBank/DDBJ databases">
        <authorList>
            <person name="Chen Y."/>
            <person name="Dougan E. K."/>
            <person name="Chan C."/>
            <person name="Rhodes N."/>
            <person name="Thang M."/>
        </authorList>
    </citation>
    <scope>NUCLEOTIDE SEQUENCE</scope>
</reference>
<sequence length="508" mass="57121">MVMMLAGVPFFYYFMNSPMTSKASTLLSTAIAFGMAMTLLQTVGLVGIVKMKWPEYMEPLMDFASLFMLDLRALNLSCWGFKPFMSYINSVLLWPGALLWLSLCGAISRLLPLKYHFERAKALSTGGQIFQIGFTIMSKTALLPFMCYTHPNGKSSVLELSDVICWESEEHIIMVIFGVSMVAVMCSYWVFLLFLTCIAPAKSKDDDGTFFKTSRFLFFRFRPDYWWYGTCLILRGPMLAVPMAVFTDLPQVQLFVMTAVLETRHMEDGSVMSMLLILLLSVASAFLDPLEGDVRAAYSALAGVLLASLYSVTFILLVMVLTAFFHRAAMGSHDELAVLTLGKPPSTTALLQGLSALCEAIEEVDVEFLVQTIDEFNVYDRRMLANVLTTVAPYFDNDQRMRLLNQMRISSVSLSTYTSERDSRNRISSSTARSDRTNSDDKGGDMFNSSIADHSRNANVEEEPEKGVEEVRLSVPVQDPEEREERSAPSFEAHNRVHFAETFRTMEI</sequence>
<keyword evidence="2" id="KW-0812">Transmembrane</keyword>
<dbReference type="OrthoDB" id="10427423at2759"/>
<feature type="transmembrane region" description="Helical" evidence="2">
    <location>
        <begin position="299"/>
        <end position="325"/>
    </location>
</feature>
<keyword evidence="2" id="KW-1133">Transmembrane helix</keyword>
<feature type="transmembrane region" description="Helical" evidence="2">
    <location>
        <begin position="171"/>
        <end position="195"/>
    </location>
</feature>
<feature type="transmembrane region" description="Helical" evidence="2">
    <location>
        <begin position="132"/>
        <end position="151"/>
    </location>
</feature>
<dbReference type="EMBL" id="CAMXCT030002162">
    <property type="protein sequence ID" value="CAL4783445.1"/>
    <property type="molecule type" value="Genomic_DNA"/>
</dbReference>
<feature type="transmembrane region" description="Helical" evidence="2">
    <location>
        <begin position="91"/>
        <end position="111"/>
    </location>
</feature>
<proteinExistence type="predicted"/>
<evidence type="ECO:0000313" key="3">
    <source>
        <dbReference type="EMBL" id="CAI3996133.1"/>
    </source>
</evidence>
<accession>A0A9P1CRU9</accession>
<keyword evidence="5" id="KW-1185">Reference proteome</keyword>
<feature type="compositionally biased region" description="Basic and acidic residues" evidence="1">
    <location>
        <begin position="433"/>
        <end position="444"/>
    </location>
</feature>
<evidence type="ECO:0000313" key="4">
    <source>
        <dbReference type="EMBL" id="CAL4783445.1"/>
    </source>
</evidence>
<dbReference type="EMBL" id="CAMXCT020002162">
    <property type="protein sequence ID" value="CAL1149508.1"/>
    <property type="molecule type" value="Genomic_DNA"/>
</dbReference>
<dbReference type="Proteomes" id="UP001152797">
    <property type="component" value="Unassembled WGS sequence"/>
</dbReference>
<dbReference type="AlphaFoldDB" id="A0A9P1CRU9"/>
<comment type="caution">
    <text evidence="3">The sequence shown here is derived from an EMBL/GenBank/DDBJ whole genome shotgun (WGS) entry which is preliminary data.</text>
</comment>
<feature type="region of interest" description="Disordered" evidence="1">
    <location>
        <begin position="420"/>
        <end position="494"/>
    </location>
</feature>
<protein>
    <submittedName>
        <fullName evidence="4">Protein SphX</fullName>
    </submittedName>
</protein>
<keyword evidence="2" id="KW-0472">Membrane</keyword>
<feature type="compositionally biased region" description="Basic and acidic residues" evidence="1">
    <location>
        <begin position="483"/>
        <end position="494"/>
    </location>
</feature>
<name>A0A9P1CRU9_9DINO</name>
<feature type="transmembrane region" description="Helical" evidence="2">
    <location>
        <begin position="225"/>
        <end position="249"/>
    </location>
</feature>
<organism evidence="3">
    <name type="scientific">Cladocopium goreaui</name>
    <dbReference type="NCBI Taxonomy" id="2562237"/>
    <lineage>
        <taxon>Eukaryota</taxon>
        <taxon>Sar</taxon>
        <taxon>Alveolata</taxon>
        <taxon>Dinophyceae</taxon>
        <taxon>Suessiales</taxon>
        <taxon>Symbiodiniaceae</taxon>
        <taxon>Cladocopium</taxon>
    </lineage>
</organism>
<dbReference type="EMBL" id="CAMXCT010002162">
    <property type="protein sequence ID" value="CAI3996133.1"/>
    <property type="molecule type" value="Genomic_DNA"/>
</dbReference>
<feature type="transmembrane region" description="Helical" evidence="2">
    <location>
        <begin position="269"/>
        <end position="287"/>
    </location>
</feature>